<dbReference type="AlphaFoldDB" id="A0AAV5WX77"/>
<evidence type="ECO:0008006" key="3">
    <source>
        <dbReference type="Google" id="ProtNLM"/>
    </source>
</evidence>
<comment type="caution">
    <text evidence="1">The sequence shown here is derived from an EMBL/GenBank/DDBJ whole genome shotgun (WGS) entry which is preliminary data.</text>
</comment>
<protein>
    <recommendedName>
        <fullName evidence="3">Ribosomal protein</fullName>
    </recommendedName>
</protein>
<name>A0AAV5WX77_9BILA</name>
<organism evidence="1 2">
    <name type="scientific">Pristionchus fissidentatus</name>
    <dbReference type="NCBI Taxonomy" id="1538716"/>
    <lineage>
        <taxon>Eukaryota</taxon>
        <taxon>Metazoa</taxon>
        <taxon>Ecdysozoa</taxon>
        <taxon>Nematoda</taxon>
        <taxon>Chromadorea</taxon>
        <taxon>Rhabditida</taxon>
        <taxon>Rhabditina</taxon>
        <taxon>Diplogasteromorpha</taxon>
        <taxon>Diplogasteroidea</taxon>
        <taxon>Neodiplogasteridae</taxon>
        <taxon>Pristionchus</taxon>
    </lineage>
</organism>
<accession>A0AAV5WX77</accession>
<proteinExistence type="predicted"/>
<keyword evidence="2" id="KW-1185">Reference proteome</keyword>
<reference evidence="1" key="1">
    <citation type="submission" date="2023-10" db="EMBL/GenBank/DDBJ databases">
        <title>Genome assembly of Pristionchus species.</title>
        <authorList>
            <person name="Yoshida K."/>
            <person name="Sommer R.J."/>
        </authorList>
    </citation>
    <scope>NUCLEOTIDE SEQUENCE</scope>
    <source>
        <strain evidence="1">RS5133</strain>
    </source>
</reference>
<dbReference type="EMBL" id="BTSY01000007">
    <property type="protein sequence ID" value="GMT36991.1"/>
    <property type="molecule type" value="Genomic_DNA"/>
</dbReference>
<evidence type="ECO:0000313" key="2">
    <source>
        <dbReference type="Proteomes" id="UP001432322"/>
    </source>
</evidence>
<sequence length="127" mass="14432">MQHRESKHPESLTELNHRTEIPRSLSFIRWQRTQTCRDFCTPFNASSIFCSFARRYPSTSLIANKIDTPTCGSLMIHAVRLIEGRESGRPSRDQIQSIMMSRVKYASINGALAMKKNMGIKACHAST</sequence>
<dbReference type="Proteomes" id="UP001432322">
    <property type="component" value="Unassembled WGS sequence"/>
</dbReference>
<gene>
    <name evidence="1" type="ORF">PFISCL1PPCAC_28288</name>
</gene>
<evidence type="ECO:0000313" key="1">
    <source>
        <dbReference type="EMBL" id="GMT36991.1"/>
    </source>
</evidence>